<name>A0A2P8CX68_9BACT</name>
<dbReference type="Gene3D" id="2.60.40.10">
    <property type="entry name" value="Immunoglobulins"/>
    <property type="match status" value="1"/>
</dbReference>
<gene>
    <name evidence="2" type="ORF">B0I18_111124</name>
</gene>
<feature type="domain" description="Secretion system C-terminal sorting" evidence="1">
    <location>
        <begin position="1337"/>
        <end position="1404"/>
    </location>
</feature>
<dbReference type="Pfam" id="PF18962">
    <property type="entry name" value="Por_Secre_tail"/>
    <property type="match status" value="1"/>
</dbReference>
<accession>A0A2P8CX68</accession>
<evidence type="ECO:0000313" key="2">
    <source>
        <dbReference type="EMBL" id="PSK89568.1"/>
    </source>
</evidence>
<dbReference type="RefSeq" id="WP_181358573.1">
    <property type="nucleotide sequence ID" value="NZ_PYGD01000011.1"/>
</dbReference>
<dbReference type="NCBIfam" id="TIGR04183">
    <property type="entry name" value="Por_Secre_tail"/>
    <property type="match status" value="1"/>
</dbReference>
<organism evidence="2 3">
    <name type="scientific">Taibaiella chishuiensis</name>
    <dbReference type="NCBI Taxonomy" id="1434707"/>
    <lineage>
        <taxon>Bacteria</taxon>
        <taxon>Pseudomonadati</taxon>
        <taxon>Bacteroidota</taxon>
        <taxon>Chitinophagia</taxon>
        <taxon>Chitinophagales</taxon>
        <taxon>Chitinophagaceae</taxon>
        <taxon>Taibaiella</taxon>
    </lineage>
</organism>
<sequence>MKLFYARRLNTSFSLLPALVILLTCVICTLTSRAQTTTVQVGTGTGTSQNIPITAYYGYSYSQQIYTAERLYAAGGLPGAAIQKIRFYYASGPASVANSASWDVYIGHTAKTQFGSNTDWVPGTNITQVFTGTVSFPATGNWLEVTLTTPFTWNGLDNLVIAVDENTPGYASSSCNWQVTSTGQDNGIYFYSDNNNPNPASPPSATARIGATSNLQIDFQQTPCSGTPAPGTTTAATPSLCAGGATTLTLQNNYGANSGISYQWQSSANGSTGWQNINGATSFYYTAQPGVTTWYRAVLTCGANSGNSTPANVTINPLPNVTVNHANITYCTGTPASITAAGAATYNWSPATGLNADTGATVQAAPTAPQTYKVTGTDSYGCKDTAYVRVSPIASFRPAAGISPAVSCSAGTPVTVTVNNAAAGGLEYQLADAAGNVTAPWQSSPTFTFTPTSEGNLKYNLVARATGCSNTLSDTGLVYIPYGFTADVQALFDCSGAHNSIIISNPQGASSVTSTLQQSFDGSTPPAGTTLYGSATITGGRAVITPSATSLKGGLGIAPFSTVNPRAIEMDFLLTADQPINTFGTGGADGIAWSFGNDNTFTNGISNGAGSKLRLVFDAANNGTENGNITGIYLTYGYSSNTQMGPASTGVLAYSANMTWKFQADKPVKVTIDEESKLTMTYDGATIFNQVQLPQAYDTADKSQWRHLFTAFTGGDAMRFAIDELSIKYKRQDFVYGISPGGSGQAPASWQTSDTFANLVTPDSFDVWIASADTTVSCHKRLGTYRFLYPVHIANVSHTPVTTCAGSDASITLEGLIPAITYTIAYTKDSTQNVSLAATADTLGRIRISNLSQGHYSAIIASLDSCSSAAAGPVTIPAFVPAALSVVVSDTNSGCVVPNGVLKLSSTDFVPGASYDLWYNGAMQGSFVADSTKHLRVSGLATGAYNQVYVVMPLLCHSDTVTTVAMPGVLPPAVITGLSILAAPNCSGSGGILQFTGTFNPGTTHVAYRRNGIWVTAPVAQDAAGLRLAGLSPAVYDSFNVTGSCPSNYWNTITLSDAANPPLAAATTTKTDLQGQGVTVAYTSNCSLIARINSATASLGSVTVKVNVLDSTLLHANQPYIGRYYDINAGNNAGGTVTLYFKDAEINNYNAKVAAMGNTLYPQIGPAGQNLQITAFHAAGTGNGPQGYNTTGAEVIIPSAIVHNTAGGYWEVTFYTSAFSGFFAHTNTNGTPLPVTLASVTATNLGTVNRIDWHTMQETKGDAYTVERSRDGKQFSAIGTVTAKGSTGNNYSLTDNTPFPGINYYRIQVQGIDGSNFYSKIVQARLNTSQALFTATPNPVRDELTVTLREGEDGILLLMDVTGKQIREMVLEKNTPLRVSMHNLAPGLYLLHYRQGNTSQTLKVMKQ</sequence>
<evidence type="ECO:0000259" key="1">
    <source>
        <dbReference type="Pfam" id="PF18962"/>
    </source>
</evidence>
<reference evidence="2 3" key="1">
    <citation type="submission" date="2018-03" db="EMBL/GenBank/DDBJ databases">
        <title>Genomic Encyclopedia of Type Strains, Phase III (KMG-III): the genomes of soil and plant-associated and newly described type strains.</title>
        <authorList>
            <person name="Whitman W."/>
        </authorList>
    </citation>
    <scope>NUCLEOTIDE SEQUENCE [LARGE SCALE GENOMIC DNA]</scope>
    <source>
        <strain evidence="2 3">CGMCC 1.12700</strain>
    </source>
</reference>
<dbReference type="Proteomes" id="UP000240572">
    <property type="component" value="Unassembled WGS sequence"/>
</dbReference>
<dbReference type="InterPro" id="IPR013320">
    <property type="entry name" value="ConA-like_dom_sf"/>
</dbReference>
<dbReference type="GO" id="GO:0005975">
    <property type="term" value="P:carbohydrate metabolic process"/>
    <property type="evidence" value="ECO:0007669"/>
    <property type="project" value="UniProtKB-ARBA"/>
</dbReference>
<evidence type="ECO:0000313" key="3">
    <source>
        <dbReference type="Proteomes" id="UP000240572"/>
    </source>
</evidence>
<dbReference type="GO" id="GO:0004553">
    <property type="term" value="F:hydrolase activity, hydrolyzing O-glycosyl compounds"/>
    <property type="evidence" value="ECO:0007669"/>
    <property type="project" value="UniProtKB-ARBA"/>
</dbReference>
<dbReference type="InterPro" id="IPR013783">
    <property type="entry name" value="Ig-like_fold"/>
</dbReference>
<comment type="caution">
    <text evidence="2">The sequence shown here is derived from an EMBL/GenBank/DDBJ whole genome shotgun (WGS) entry which is preliminary data.</text>
</comment>
<proteinExistence type="predicted"/>
<dbReference type="SUPFAM" id="SSF49899">
    <property type="entry name" value="Concanavalin A-like lectins/glucanases"/>
    <property type="match status" value="1"/>
</dbReference>
<keyword evidence="3" id="KW-1185">Reference proteome</keyword>
<dbReference type="InterPro" id="IPR026444">
    <property type="entry name" value="Secre_tail"/>
</dbReference>
<dbReference type="EMBL" id="PYGD01000011">
    <property type="protein sequence ID" value="PSK89568.1"/>
    <property type="molecule type" value="Genomic_DNA"/>
</dbReference>
<protein>
    <submittedName>
        <fullName evidence="2">Putative secreted protein (Por secretion system target)</fullName>
    </submittedName>
</protein>